<name>A0AAE0GLJ0_9CHLO</name>
<sequence>MEELPLSVILTNVKQSAVRLSKFKHGATTSATEWREELLGALRKVPTWVGTLTHACREEVLPVLINKQTKAFVSGGPGKLRMGKLIQLSPGN</sequence>
<comment type="caution">
    <text evidence="1">The sequence shown here is derived from an EMBL/GenBank/DDBJ whole genome shotgun (WGS) entry which is preliminary data.</text>
</comment>
<organism evidence="1 2">
    <name type="scientific">Cymbomonas tetramitiformis</name>
    <dbReference type="NCBI Taxonomy" id="36881"/>
    <lineage>
        <taxon>Eukaryota</taxon>
        <taxon>Viridiplantae</taxon>
        <taxon>Chlorophyta</taxon>
        <taxon>Pyramimonadophyceae</taxon>
        <taxon>Pyramimonadales</taxon>
        <taxon>Pyramimonadaceae</taxon>
        <taxon>Cymbomonas</taxon>
    </lineage>
</organism>
<dbReference type="EMBL" id="LGRX02004755">
    <property type="protein sequence ID" value="KAK3279621.1"/>
    <property type="molecule type" value="Genomic_DNA"/>
</dbReference>
<gene>
    <name evidence="1" type="ORF">CYMTET_12483</name>
</gene>
<accession>A0AAE0GLJ0</accession>
<reference evidence="1 2" key="1">
    <citation type="journal article" date="2015" name="Genome Biol. Evol.">
        <title>Comparative Genomics of a Bacterivorous Green Alga Reveals Evolutionary Causalities and Consequences of Phago-Mixotrophic Mode of Nutrition.</title>
        <authorList>
            <person name="Burns J.A."/>
            <person name="Paasch A."/>
            <person name="Narechania A."/>
            <person name="Kim E."/>
        </authorList>
    </citation>
    <scope>NUCLEOTIDE SEQUENCE [LARGE SCALE GENOMIC DNA]</scope>
    <source>
        <strain evidence="1 2">PLY_AMNH</strain>
    </source>
</reference>
<evidence type="ECO:0000313" key="1">
    <source>
        <dbReference type="EMBL" id="KAK3279621.1"/>
    </source>
</evidence>
<dbReference type="AlphaFoldDB" id="A0AAE0GLJ0"/>
<keyword evidence="2" id="KW-1185">Reference proteome</keyword>
<protein>
    <submittedName>
        <fullName evidence="1">Uncharacterized protein</fullName>
    </submittedName>
</protein>
<dbReference type="Proteomes" id="UP001190700">
    <property type="component" value="Unassembled WGS sequence"/>
</dbReference>
<proteinExistence type="predicted"/>
<evidence type="ECO:0000313" key="2">
    <source>
        <dbReference type="Proteomes" id="UP001190700"/>
    </source>
</evidence>